<evidence type="ECO:0000313" key="5">
    <source>
        <dbReference type="Proteomes" id="UP000305778"/>
    </source>
</evidence>
<reference evidence="4 5" key="1">
    <citation type="submission" date="2019-04" db="EMBL/GenBank/DDBJ databases">
        <title>Streptomyces oryziradicis sp. nov., a novel actinomycete isolated from rhizosphere soil of rice (Oryza sativa L.).</title>
        <authorList>
            <person name="Li C."/>
        </authorList>
    </citation>
    <scope>NUCLEOTIDE SEQUENCE [LARGE SCALE GENOMIC DNA]</scope>
    <source>
        <strain evidence="4 5">NEAU-C40</strain>
    </source>
</reference>
<accession>A0A4U0SXF7</accession>
<keyword evidence="2" id="KW-0472">Membrane</keyword>
<dbReference type="RefSeq" id="WP_136721591.1">
    <property type="nucleotide sequence ID" value="NZ_SUMC01000001.1"/>
</dbReference>
<dbReference type="AlphaFoldDB" id="A0A4U0SXF7"/>
<evidence type="ECO:0000256" key="3">
    <source>
        <dbReference type="SAM" id="SignalP"/>
    </source>
</evidence>
<feature type="transmembrane region" description="Helical" evidence="2">
    <location>
        <begin position="244"/>
        <end position="264"/>
    </location>
</feature>
<organism evidence="4 5">
    <name type="scientific">Actinacidiphila oryziradicis</name>
    <dbReference type="NCBI Taxonomy" id="2571141"/>
    <lineage>
        <taxon>Bacteria</taxon>
        <taxon>Bacillati</taxon>
        <taxon>Actinomycetota</taxon>
        <taxon>Actinomycetes</taxon>
        <taxon>Kitasatosporales</taxon>
        <taxon>Streptomycetaceae</taxon>
        <taxon>Actinacidiphila</taxon>
    </lineage>
</organism>
<feature type="region of interest" description="Disordered" evidence="1">
    <location>
        <begin position="194"/>
        <end position="230"/>
    </location>
</feature>
<proteinExistence type="predicted"/>
<evidence type="ECO:0000256" key="2">
    <source>
        <dbReference type="SAM" id="Phobius"/>
    </source>
</evidence>
<feature type="chain" id="PRO_5020512826" description="LPXTG cell wall anchor domain-containing protein" evidence="3">
    <location>
        <begin position="22"/>
        <end position="292"/>
    </location>
</feature>
<sequence>MKVYAAFVLTAAALAANCAPAAGQDFPVRARLHGGPAEYTAGGAPRAFALDLANATGADRREVHAVVMLIDDRRALFPAQIAMEYADGAGDWHPVSFEHTDNDENVAVLGGENGPGTVVPARATVTVRLRLRFAPGTPAGRVTASATVMQRKGDDGDWVGESDPYAFRTLPAAPTGHAPWAHAPTATTATTATTAPTASTATTASMPPTASAAPKAPASPTTSTPPVSRTAPALAATGAHRPPAGPLSTAGALLLAGGVLLLAARRRKPRRSRRRGGRPDDGPRRGSGARTA</sequence>
<protein>
    <recommendedName>
        <fullName evidence="6">LPXTG cell wall anchor domain-containing protein</fullName>
    </recommendedName>
</protein>
<dbReference type="EMBL" id="SUMC01000001">
    <property type="protein sequence ID" value="TKA13431.1"/>
    <property type="molecule type" value="Genomic_DNA"/>
</dbReference>
<gene>
    <name evidence="4" type="ORF">FCI23_01695</name>
</gene>
<evidence type="ECO:0000313" key="4">
    <source>
        <dbReference type="EMBL" id="TKA13431.1"/>
    </source>
</evidence>
<dbReference type="Proteomes" id="UP000305778">
    <property type="component" value="Unassembled WGS sequence"/>
</dbReference>
<feature type="compositionally biased region" description="Basic residues" evidence="1">
    <location>
        <begin position="264"/>
        <end position="276"/>
    </location>
</feature>
<keyword evidence="3" id="KW-0732">Signal</keyword>
<name>A0A4U0SXF7_9ACTN</name>
<evidence type="ECO:0008006" key="6">
    <source>
        <dbReference type="Google" id="ProtNLM"/>
    </source>
</evidence>
<dbReference type="OrthoDB" id="4336829at2"/>
<keyword evidence="5" id="KW-1185">Reference proteome</keyword>
<feature type="signal peptide" evidence="3">
    <location>
        <begin position="1"/>
        <end position="21"/>
    </location>
</feature>
<keyword evidence="2" id="KW-1133">Transmembrane helix</keyword>
<feature type="region of interest" description="Disordered" evidence="1">
    <location>
        <begin position="262"/>
        <end position="292"/>
    </location>
</feature>
<evidence type="ECO:0000256" key="1">
    <source>
        <dbReference type="SAM" id="MobiDB-lite"/>
    </source>
</evidence>
<keyword evidence="2" id="KW-0812">Transmembrane</keyword>
<comment type="caution">
    <text evidence="4">The sequence shown here is derived from an EMBL/GenBank/DDBJ whole genome shotgun (WGS) entry which is preliminary data.</text>
</comment>